<proteinExistence type="inferred from homology"/>
<dbReference type="PANTHER" id="PTHR43620:SF7">
    <property type="entry name" value="GLYCEROPHOSPHODIESTER PHOSPHODIESTERASE GDPD5-RELATED"/>
    <property type="match status" value="1"/>
</dbReference>
<dbReference type="EMBL" id="FRCA01000004">
    <property type="protein sequence ID" value="SHL93777.1"/>
    <property type="molecule type" value="Genomic_DNA"/>
</dbReference>
<dbReference type="Pfam" id="PF03009">
    <property type="entry name" value="GDPD"/>
    <property type="match status" value="1"/>
</dbReference>
<keyword evidence="3 7" id="KW-0732">Signal</keyword>
<dbReference type="GO" id="GO:0006071">
    <property type="term" value="P:glycerol metabolic process"/>
    <property type="evidence" value="ECO:0007669"/>
    <property type="project" value="UniProtKB-KW"/>
</dbReference>
<evidence type="ECO:0000256" key="4">
    <source>
        <dbReference type="ARBA" id="ARBA00022798"/>
    </source>
</evidence>
<evidence type="ECO:0000313" key="10">
    <source>
        <dbReference type="EMBL" id="SHL93777.1"/>
    </source>
</evidence>
<name>A0A1M7EPZ9_9GAMM</name>
<dbReference type="SUPFAM" id="SSF51695">
    <property type="entry name" value="PLC-like phosphodiesterases"/>
    <property type="match status" value="1"/>
</dbReference>
<evidence type="ECO:0000256" key="2">
    <source>
        <dbReference type="ARBA" id="ARBA00012247"/>
    </source>
</evidence>
<dbReference type="GO" id="GO:0008889">
    <property type="term" value="F:glycerophosphodiester phosphodiesterase activity"/>
    <property type="evidence" value="ECO:0007669"/>
    <property type="project" value="UniProtKB-EC"/>
</dbReference>
<reference evidence="9 12" key="2">
    <citation type="submission" date="2019-07" db="EMBL/GenBank/DDBJ databases">
        <title>Whole genome shotgun sequence of Halomonas cupida NBRC 102219.</title>
        <authorList>
            <person name="Hosoyama A."/>
            <person name="Uohara A."/>
            <person name="Ohji S."/>
            <person name="Ichikawa N."/>
        </authorList>
    </citation>
    <scope>NUCLEOTIDE SEQUENCE [LARGE SCALE GENOMIC DNA]</scope>
    <source>
        <strain evidence="9 12">NBRC 102219</strain>
    </source>
</reference>
<reference evidence="10 11" key="1">
    <citation type="submission" date="2016-11" db="EMBL/GenBank/DDBJ databases">
        <authorList>
            <person name="Jaros S."/>
            <person name="Januszkiewicz K."/>
            <person name="Wedrychowicz H."/>
        </authorList>
    </citation>
    <scope>NUCLEOTIDE SEQUENCE [LARGE SCALE GENOMIC DNA]</scope>
    <source>
        <strain evidence="10 11">DSM 4740</strain>
    </source>
</reference>
<dbReference type="PROSITE" id="PS51704">
    <property type="entry name" value="GP_PDE"/>
    <property type="match status" value="1"/>
</dbReference>
<comment type="catalytic activity">
    <reaction evidence="6">
        <text>a sn-glycero-3-phosphodiester + H2O = an alcohol + sn-glycerol 3-phosphate + H(+)</text>
        <dbReference type="Rhea" id="RHEA:12969"/>
        <dbReference type="ChEBI" id="CHEBI:15377"/>
        <dbReference type="ChEBI" id="CHEBI:15378"/>
        <dbReference type="ChEBI" id="CHEBI:30879"/>
        <dbReference type="ChEBI" id="CHEBI:57597"/>
        <dbReference type="ChEBI" id="CHEBI:83408"/>
        <dbReference type="EC" id="3.1.4.46"/>
    </reaction>
</comment>
<accession>A0A1M7EPZ9</accession>
<dbReference type="Gene3D" id="3.20.20.190">
    <property type="entry name" value="Phosphatidylinositol (PI) phosphodiesterase"/>
    <property type="match status" value="1"/>
</dbReference>
<dbReference type="Proteomes" id="UP000321726">
    <property type="component" value="Unassembled WGS sequence"/>
</dbReference>
<keyword evidence="12" id="KW-1185">Reference proteome</keyword>
<keyword evidence="5" id="KW-0378">Hydrolase</keyword>
<evidence type="ECO:0000256" key="3">
    <source>
        <dbReference type="ARBA" id="ARBA00022729"/>
    </source>
</evidence>
<evidence type="ECO:0000313" key="12">
    <source>
        <dbReference type="Proteomes" id="UP000321726"/>
    </source>
</evidence>
<dbReference type="InterPro" id="IPR030395">
    <property type="entry name" value="GP_PDE_dom"/>
</dbReference>
<dbReference type="InterPro" id="IPR017946">
    <property type="entry name" value="PLC-like_Pdiesterase_TIM-brl"/>
</dbReference>
<dbReference type="AlphaFoldDB" id="A0A1M7EPZ9"/>
<feature type="chain" id="PRO_5013155893" description="glycerophosphodiester phosphodiesterase" evidence="7">
    <location>
        <begin position="32"/>
        <end position="442"/>
    </location>
</feature>
<evidence type="ECO:0000259" key="8">
    <source>
        <dbReference type="PROSITE" id="PS51704"/>
    </source>
</evidence>
<feature type="domain" description="GP-PDE" evidence="8">
    <location>
        <begin position="90"/>
        <end position="410"/>
    </location>
</feature>
<evidence type="ECO:0000256" key="6">
    <source>
        <dbReference type="ARBA" id="ARBA00047512"/>
    </source>
</evidence>
<evidence type="ECO:0000256" key="7">
    <source>
        <dbReference type="SAM" id="SignalP"/>
    </source>
</evidence>
<dbReference type="RefSeq" id="WP_084541834.1">
    <property type="nucleotide sequence ID" value="NZ_BJXU01000035.1"/>
</dbReference>
<gene>
    <name evidence="9" type="ORF">HCU01_11590</name>
    <name evidence="10" type="ORF">SAMN05660971_01738</name>
</gene>
<organism evidence="10 11">
    <name type="scientific">Halomonas cupida</name>
    <dbReference type="NCBI Taxonomy" id="44933"/>
    <lineage>
        <taxon>Bacteria</taxon>
        <taxon>Pseudomonadati</taxon>
        <taxon>Pseudomonadota</taxon>
        <taxon>Gammaproteobacteria</taxon>
        <taxon>Oceanospirillales</taxon>
        <taxon>Halomonadaceae</taxon>
        <taxon>Halomonas</taxon>
    </lineage>
</organism>
<evidence type="ECO:0000256" key="1">
    <source>
        <dbReference type="ARBA" id="ARBA00007277"/>
    </source>
</evidence>
<dbReference type="Proteomes" id="UP000184123">
    <property type="component" value="Unassembled WGS sequence"/>
</dbReference>
<protein>
    <recommendedName>
        <fullName evidence="2">glycerophosphodiester phosphodiesterase</fullName>
        <ecNumber evidence="2">3.1.4.46</ecNumber>
    </recommendedName>
</protein>
<evidence type="ECO:0000313" key="11">
    <source>
        <dbReference type="Proteomes" id="UP000184123"/>
    </source>
</evidence>
<dbReference type="STRING" id="44933.SAMN05660971_01738"/>
<comment type="similarity">
    <text evidence="1">Belongs to the glycerophosphoryl diester phosphodiesterase family.</text>
</comment>
<evidence type="ECO:0000256" key="5">
    <source>
        <dbReference type="ARBA" id="ARBA00022801"/>
    </source>
</evidence>
<dbReference type="EC" id="3.1.4.46" evidence="2"/>
<evidence type="ECO:0000313" key="9">
    <source>
        <dbReference type="EMBL" id="GEN23210.1"/>
    </source>
</evidence>
<dbReference type="EMBL" id="BJXU01000035">
    <property type="protein sequence ID" value="GEN23210.1"/>
    <property type="molecule type" value="Genomic_DNA"/>
</dbReference>
<dbReference type="GO" id="GO:0006629">
    <property type="term" value="P:lipid metabolic process"/>
    <property type="evidence" value="ECO:0007669"/>
    <property type="project" value="InterPro"/>
</dbReference>
<keyword evidence="4" id="KW-0319">Glycerol metabolism</keyword>
<sequence length="442" mass="48779">MSLPFNPARPRHLLMCAALPLSLALSGTAAAEAEAPANDNEAQSSAMPVSLGPRPFFLVGDMDEDNTQSAELKSRLEQCAASQTVYERSDFSIGHRGAPMMFPEHTRESYLAAARMGAGVLECDVAFTEDKELVCRHSQSDLHSTTNILETELAEQCSVPPEFDDSGKLTNAADILCSTSDITLAEYKTLEGRMDGVNTEADTLEEYLAGNPSWRTELYSSRGTLMTHAESIELFKSLGVKMTPELKTPTVEMPFDGMSQQDYAQKLIDEYVAAGVEPSDVFPQSFLLDDVRYWVDNTDFGDQAVFLDDRDTQPDFDIKNPESWQPSMQELADMGVKILAPPLWMMLAESDDADHPIVPSVYAEQAREAGLDMIAWSFERSAPLTEDGAWYHQTTDNVLNNDGDKMVSLDVLARDVGVRAVFSDWPASVTFYANCMADELNI</sequence>
<dbReference type="PANTHER" id="PTHR43620">
    <property type="entry name" value="GLYCEROPHOSPHORYL DIESTER PHOSPHODIESTERASE"/>
    <property type="match status" value="1"/>
</dbReference>
<feature type="signal peptide" evidence="7">
    <location>
        <begin position="1"/>
        <end position="31"/>
    </location>
</feature>